<dbReference type="InterPro" id="IPR042095">
    <property type="entry name" value="SUMF_sf"/>
</dbReference>
<dbReference type="PANTHER" id="PTHR23150:SF36">
    <property type="entry name" value="HERCYNINE OXYGENASE"/>
    <property type="match status" value="1"/>
</dbReference>
<feature type="domain" description="DinB-like" evidence="5">
    <location>
        <begin position="18"/>
        <end position="130"/>
    </location>
</feature>
<evidence type="ECO:0000313" key="6">
    <source>
        <dbReference type="EMBL" id="PDH41118.1"/>
    </source>
</evidence>
<dbReference type="Pfam" id="PF12867">
    <property type="entry name" value="DinB_2"/>
    <property type="match status" value="1"/>
</dbReference>
<keyword evidence="1" id="KW-0560">Oxidoreductase</keyword>
<dbReference type="InterPro" id="IPR051043">
    <property type="entry name" value="Sulfatase_Mod_Factor_Kinase"/>
</dbReference>
<name>A0A2A5WXU7_9GAMM</name>
<evidence type="ECO:0000256" key="1">
    <source>
        <dbReference type="ARBA" id="ARBA00023002"/>
    </source>
</evidence>
<evidence type="ECO:0000259" key="5">
    <source>
        <dbReference type="Pfam" id="PF12867"/>
    </source>
</evidence>
<dbReference type="InterPro" id="IPR005532">
    <property type="entry name" value="SUMF_dom"/>
</dbReference>
<dbReference type="SUPFAM" id="SSF109854">
    <property type="entry name" value="DinB/YfiT-like putative metalloenzymes"/>
    <property type="match status" value="1"/>
</dbReference>
<dbReference type="AlphaFoldDB" id="A0A2A5WXU7"/>
<dbReference type="InterPro" id="IPR034660">
    <property type="entry name" value="DinB/YfiT-like"/>
</dbReference>
<feature type="domain" description="Sulfatase-modifying factor enzyme-like" evidence="4">
    <location>
        <begin position="181"/>
        <end position="335"/>
    </location>
</feature>
<dbReference type="InterPro" id="IPR016187">
    <property type="entry name" value="CTDL_fold"/>
</dbReference>
<dbReference type="NCBIfam" id="TIGR03440">
    <property type="entry name" value="egtB_TIGR03440"/>
    <property type="match status" value="1"/>
</dbReference>
<keyword evidence="2" id="KW-0408">Iron</keyword>
<sequence length="423" mass="48616">MPVRPDEVATASLCEDYARVRQQSRTLCDPLAVEDYVIQPVLEASPPKWHLAHVTWFFETFLLKPFVPGYRVFHPQFEVLFNSYYNGVGRQHPRAERGLLSRPTVADVLKYRDHVDEAMAELLSGEVDQDVGFKVDLGLNHEQQHQELLLTDIKYNLGHNPLYPAYIERTTGSSSIPDDASYVRIPGGLHEIGRRGEERGFAFDNEYPRHKVFTRDFEMSDCLVTNAEYLAFVEAGGYEQSTLWLSDAWALWRETGVNAPLYWVKTDNGWMEYTLSGLEPLQPDAPVCHVSGYEAEAYAHWAGCRLPTEAEWEVASDLANHNGEFVEDQTFHPGRRRGQTVGQISQMFGDVWEWTRSSYDPYPGFRTFDGSLGEYNGKFMSSQWVLRGGSCATPRDHIRATYRNFFYPRDRWQFSGIRLVRDV</sequence>
<evidence type="ECO:0000256" key="2">
    <source>
        <dbReference type="ARBA" id="ARBA00023004"/>
    </source>
</evidence>
<evidence type="ECO:0000259" key="4">
    <source>
        <dbReference type="Pfam" id="PF03781"/>
    </source>
</evidence>
<comment type="caution">
    <text evidence="6">The sequence shown here is derived from an EMBL/GenBank/DDBJ whole genome shotgun (WGS) entry which is preliminary data.</text>
</comment>
<evidence type="ECO:0000256" key="3">
    <source>
        <dbReference type="ARBA" id="ARBA00037882"/>
    </source>
</evidence>
<dbReference type="Pfam" id="PF03781">
    <property type="entry name" value="FGE-sulfatase"/>
    <property type="match status" value="2"/>
</dbReference>
<dbReference type="PANTHER" id="PTHR23150">
    <property type="entry name" value="SULFATASE MODIFYING FACTOR 1, 2"/>
    <property type="match status" value="1"/>
</dbReference>
<reference evidence="6 7" key="1">
    <citation type="submission" date="2017-08" db="EMBL/GenBank/DDBJ databases">
        <title>Fine stratification of microbial communities through a metagenomic profile of the photic zone.</title>
        <authorList>
            <person name="Haro-Moreno J.M."/>
            <person name="Lopez-Perez M."/>
            <person name="De La Torre J."/>
            <person name="Picazo A."/>
            <person name="Camacho A."/>
            <person name="Rodriguez-Valera F."/>
        </authorList>
    </citation>
    <scope>NUCLEOTIDE SEQUENCE [LARGE SCALE GENOMIC DNA]</scope>
    <source>
        <strain evidence="6">MED-G24</strain>
    </source>
</reference>
<dbReference type="SUPFAM" id="SSF56436">
    <property type="entry name" value="C-type lectin-like"/>
    <property type="match status" value="1"/>
</dbReference>
<dbReference type="Proteomes" id="UP000219327">
    <property type="component" value="Unassembled WGS sequence"/>
</dbReference>
<proteinExistence type="predicted"/>
<evidence type="ECO:0000313" key="7">
    <source>
        <dbReference type="Proteomes" id="UP000219327"/>
    </source>
</evidence>
<gene>
    <name evidence="6" type="ORF">CNE99_02245</name>
</gene>
<dbReference type="EMBL" id="NTKD01000006">
    <property type="protein sequence ID" value="PDH41118.1"/>
    <property type="molecule type" value="Genomic_DNA"/>
</dbReference>
<evidence type="ECO:0008006" key="8">
    <source>
        <dbReference type="Google" id="ProtNLM"/>
    </source>
</evidence>
<dbReference type="GO" id="GO:0052699">
    <property type="term" value="P:ergothioneine biosynthetic process"/>
    <property type="evidence" value="ECO:0007669"/>
    <property type="project" value="InterPro"/>
</dbReference>
<dbReference type="Gene3D" id="3.90.1580.10">
    <property type="entry name" value="paralog of FGE (formylglycine-generating enzyme)"/>
    <property type="match status" value="1"/>
</dbReference>
<dbReference type="InterPro" id="IPR017806">
    <property type="entry name" value="EgtB"/>
</dbReference>
<organism evidence="6 7">
    <name type="scientific">OM182 bacterium MED-G24</name>
    <dbReference type="NCBI Taxonomy" id="1986255"/>
    <lineage>
        <taxon>Bacteria</taxon>
        <taxon>Pseudomonadati</taxon>
        <taxon>Pseudomonadota</taxon>
        <taxon>Gammaproteobacteria</taxon>
        <taxon>OMG group</taxon>
        <taxon>OM182 clade</taxon>
    </lineage>
</organism>
<feature type="domain" description="Sulfatase-modifying factor enzyme-like" evidence="4">
    <location>
        <begin position="345"/>
        <end position="421"/>
    </location>
</feature>
<protein>
    <recommendedName>
        <fullName evidence="8">Ergothioneine biosynthesis protein EgtB</fullName>
    </recommendedName>
</protein>
<dbReference type="InterPro" id="IPR024775">
    <property type="entry name" value="DinB-like"/>
</dbReference>
<comment type="pathway">
    <text evidence="3">Amino-acid biosynthesis; ergothioneine biosynthesis.</text>
</comment>
<accession>A0A2A5WXU7</accession>